<dbReference type="RefSeq" id="WP_136900397.1">
    <property type="nucleotide sequence ID" value="NZ_SUME01000002.1"/>
</dbReference>
<keyword evidence="4 6" id="KW-1133">Transmembrane helix</keyword>
<feature type="transmembrane region" description="Helical" evidence="6">
    <location>
        <begin position="277"/>
        <end position="295"/>
    </location>
</feature>
<feature type="transmembrane region" description="Helical" evidence="6">
    <location>
        <begin position="12"/>
        <end position="32"/>
    </location>
</feature>
<evidence type="ECO:0000256" key="4">
    <source>
        <dbReference type="ARBA" id="ARBA00022989"/>
    </source>
</evidence>
<reference evidence="8 9" key="1">
    <citation type="submission" date="2019-04" db="EMBL/GenBank/DDBJ databases">
        <title>Sphingobacterium olei sp. nov., isolated from oil-contaminated soil.</title>
        <authorList>
            <person name="Liu B."/>
        </authorList>
    </citation>
    <scope>NUCLEOTIDE SEQUENCE [LARGE SCALE GENOMIC DNA]</scope>
    <source>
        <strain evidence="8 9">HAL-9</strain>
    </source>
</reference>
<feature type="transmembrane region" description="Helical" evidence="6">
    <location>
        <begin position="140"/>
        <end position="158"/>
    </location>
</feature>
<name>A0A4U0P5R8_9SPHI</name>
<comment type="subcellular location">
    <subcellularLocation>
        <location evidence="1">Cell membrane</location>
        <topology evidence="1">Multi-pass membrane protein</topology>
    </subcellularLocation>
</comment>
<feature type="domain" description="EamA" evidence="7">
    <location>
        <begin position="163"/>
        <end position="294"/>
    </location>
</feature>
<evidence type="ECO:0000313" key="8">
    <source>
        <dbReference type="EMBL" id="TJZ62052.1"/>
    </source>
</evidence>
<feature type="transmembrane region" description="Helical" evidence="6">
    <location>
        <begin position="254"/>
        <end position="271"/>
    </location>
</feature>
<evidence type="ECO:0000256" key="3">
    <source>
        <dbReference type="ARBA" id="ARBA00022692"/>
    </source>
</evidence>
<dbReference type="PANTHER" id="PTHR32322">
    <property type="entry name" value="INNER MEMBRANE TRANSPORTER"/>
    <property type="match status" value="1"/>
</dbReference>
<dbReference type="Proteomes" id="UP000306808">
    <property type="component" value="Unassembled WGS sequence"/>
</dbReference>
<sequence length="304" mass="34476">MKKEIQQSESRGKYFLAAFLAPLIWGFMSIAIRWVKNYPAEDILYYRILTALVILWSFILVFRRSVMHTDIIHYRSLQPTEKKRIISLTLLASVLIFGNWFAYIYAVNHVSIQSAAFAYLICPLLTAVSAYILLKEQLSAVKKVALLLAMISVGMLASGSITEVIWSISVGLLYALYLVIQRVAQGFDKLNVLAVQLFICAVFVIPKLIFNQHSIPDSATFWITILVIAVLFTIIPLYMSMYALTKISSTTTGVLLYINPLIAFTLAVIYFKEIVDPHKYIAYAIIALAIILFNWQTVKRLSKK</sequence>
<accession>A0A4U0P5R8</accession>
<evidence type="ECO:0000256" key="2">
    <source>
        <dbReference type="ARBA" id="ARBA00022475"/>
    </source>
</evidence>
<dbReference type="GO" id="GO:0005886">
    <property type="term" value="C:plasma membrane"/>
    <property type="evidence" value="ECO:0007669"/>
    <property type="project" value="UniProtKB-SubCell"/>
</dbReference>
<dbReference type="OrthoDB" id="369870at2"/>
<keyword evidence="5 6" id="KW-0472">Membrane</keyword>
<feature type="domain" description="EamA" evidence="7">
    <location>
        <begin position="15"/>
        <end position="156"/>
    </location>
</feature>
<keyword evidence="9" id="KW-1185">Reference proteome</keyword>
<feature type="transmembrane region" description="Helical" evidence="6">
    <location>
        <begin position="221"/>
        <end position="242"/>
    </location>
</feature>
<dbReference type="EMBL" id="SUME01000002">
    <property type="protein sequence ID" value="TJZ62052.1"/>
    <property type="molecule type" value="Genomic_DNA"/>
</dbReference>
<feature type="transmembrane region" description="Helical" evidence="6">
    <location>
        <begin position="112"/>
        <end position="133"/>
    </location>
</feature>
<feature type="transmembrane region" description="Helical" evidence="6">
    <location>
        <begin position="192"/>
        <end position="209"/>
    </location>
</feature>
<proteinExistence type="predicted"/>
<dbReference type="InterPro" id="IPR050638">
    <property type="entry name" value="AA-Vitamin_Transporters"/>
</dbReference>
<dbReference type="InterPro" id="IPR037185">
    <property type="entry name" value="EmrE-like"/>
</dbReference>
<evidence type="ECO:0000256" key="5">
    <source>
        <dbReference type="ARBA" id="ARBA00023136"/>
    </source>
</evidence>
<protein>
    <submittedName>
        <fullName evidence="8">Permease</fullName>
    </submittedName>
</protein>
<evidence type="ECO:0000256" key="6">
    <source>
        <dbReference type="SAM" id="Phobius"/>
    </source>
</evidence>
<dbReference type="Pfam" id="PF00892">
    <property type="entry name" value="EamA"/>
    <property type="match status" value="2"/>
</dbReference>
<evidence type="ECO:0000256" key="1">
    <source>
        <dbReference type="ARBA" id="ARBA00004651"/>
    </source>
</evidence>
<evidence type="ECO:0000313" key="9">
    <source>
        <dbReference type="Proteomes" id="UP000306808"/>
    </source>
</evidence>
<evidence type="ECO:0000259" key="7">
    <source>
        <dbReference type="Pfam" id="PF00892"/>
    </source>
</evidence>
<keyword evidence="3 6" id="KW-0812">Transmembrane</keyword>
<feature type="transmembrane region" description="Helical" evidence="6">
    <location>
        <begin position="44"/>
        <end position="64"/>
    </location>
</feature>
<keyword evidence="2" id="KW-1003">Cell membrane</keyword>
<comment type="caution">
    <text evidence="8">The sequence shown here is derived from an EMBL/GenBank/DDBJ whole genome shotgun (WGS) entry which is preliminary data.</text>
</comment>
<dbReference type="AlphaFoldDB" id="A0A4U0P5R8"/>
<feature type="transmembrane region" description="Helical" evidence="6">
    <location>
        <begin position="85"/>
        <end position="106"/>
    </location>
</feature>
<dbReference type="PANTHER" id="PTHR32322:SF18">
    <property type="entry name" value="S-ADENOSYLMETHIONINE_S-ADENOSYLHOMOCYSTEINE TRANSPORTER"/>
    <property type="match status" value="1"/>
</dbReference>
<feature type="transmembrane region" description="Helical" evidence="6">
    <location>
        <begin position="164"/>
        <end position="180"/>
    </location>
</feature>
<gene>
    <name evidence="8" type="ORF">FAZ15_05950</name>
</gene>
<dbReference type="SUPFAM" id="SSF103481">
    <property type="entry name" value="Multidrug resistance efflux transporter EmrE"/>
    <property type="match status" value="2"/>
</dbReference>
<organism evidence="8 9">
    <name type="scientific">Sphingobacterium olei</name>
    <dbReference type="NCBI Taxonomy" id="2571155"/>
    <lineage>
        <taxon>Bacteria</taxon>
        <taxon>Pseudomonadati</taxon>
        <taxon>Bacteroidota</taxon>
        <taxon>Sphingobacteriia</taxon>
        <taxon>Sphingobacteriales</taxon>
        <taxon>Sphingobacteriaceae</taxon>
        <taxon>Sphingobacterium</taxon>
    </lineage>
</organism>
<dbReference type="InterPro" id="IPR000620">
    <property type="entry name" value="EamA_dom"/>
</dbReference>